<evidence type="ECO:0000259" key="3">
    <source>
        <dbReference type="PROSITE" id="PS51194"/>
    </source>
</evidence>
<dbReference type="Pfam" id="PF00271">
    <property type="entry name" value="Helicase_C"/>
    <property type="match status" value="1"/>
</dbReference>
<feature type="domain" description="Helicase ATP-binding" evidence="2">
    <location>
        <begin position="524"/>
        <end position="686"/>
    </location>
</feature>
<dbReference type="Gene3D" id="3.40.50.10810">
    <property type="entry name" value="Tandem AAA-ATPase domain"/>
    <property type="match status" value="1"/>
</dbReference>
<evidence type="ECO:0000256" key="1">
    <source>
        <dbReference type="ARBA" id="ARBA00022801"/>
    </source>
</evidence>
<dbReference type="Pfam" id="PF00176">
    <property type="entry name" value="SNF2-rel_dom"/>
    <property type="match status" value="1"/>
</dbReference>
<dbReference type="PROSITE" id="PS51194">
    <property type="entry name" value="HELICASE_CTER"/>
    <property type="match status" value="1"/>
</dbReference>
<dbReference type="InterPro" id="IPR027417">
    <property type="entry name" value="P-loop_NTPase"/>
</dbReference>
<dbReference type="GO" id="GO:0016787">
    <property type="term" value="F:hydrolase activity"/>
    <property type="evidence" value="ECO:0007669"/>
    <property type="project" value="UniProtKB-KW"/>
</dbReference>
<organism evidence="4 5">
    <name type="scientific">Microbacterium fluvii</name>
    <dbReference type="NCBI Taxonomy" id="415215"/>
    <lineage>
        <taxon>Bacteria</taxon>
        <taxon>Bacillati</taxon>
        <taxon>Actinomycetota</taxon>
        <taxon>Actinomycetes</taxon>
        <taxon>Micrococcales</taxon>
        <taxon>Microbacteriaceae</taxon>
        <taxon>Microbacterium</taxon>
    </lineage>
</organism>
<dbReference type="InterPro" id="IPR000330">
    <property type="entry name" value="SNF2_N"/>
</dbReference>
<dbReference type="Proteomes" id="UP001596507">
    <property type="component" value="Unassembled WGS sequence"/>
</dbReference>
<dbReference type="Gene3D" id="3.40.50.300">
    <property type="entry name" value="P-loop containing nucleotide triphosphate hydrolases"/>
    <property type="match status" value="1"/>
</dbReference>
<dbReference type="InterPro" id="IPR049730">
    <property type="entry name" value="SNF2/RAD54-like_C"/>
</dbReference>
<keyword evidence="5" id="KW-1185">Reference proteome</keyword>
<keyword evidence="1 4" id="KW-0378">Hydrolase</keyword>
<comment type="caution">
    <text evidence="4">The sequence shown here is derived from an EMBL/GenBank/DDBJ whole genome shotgun (WGS) entry which is preliminary data.</text>
</comment>
<dbReference type="InterPro" id="IPR001650">
    <property type="entry name" value="Helicase_C-like"/>
</dbReference>
<dbReference type="SMART" id="SM00490">
    <property type="entry name" value="HELICc"/>
    <property type="match status" value="1"/>
</dbReference>
<dbReference type="PANTHER" id="PTHR10799">
    <property type="entry name" value="SNF2/RAD54 HELICASE FAMILY"/>
    <property type="match status" value="1"/>
</dbReference>
<name>A0ABW2HF58_9MICO</name>
<dbReference type="RefSeq" id="WP_262873302.1">
    <property type="nucleotide sequence ID" value="NZ_BAABKW010000002.1"/>
</dbReference>
<dbReference type="EMBL" id="JBHTBE010000001">
    <property type="protein sequence ID" value="MFC7268399.1"/>
    <property type="molecule type" value="Genomic_DNA"/>
</dbReference>
<accession>A0ABW2HF58</accession>
<dbReference type="InterPro" id="IPR014001">
    <property type="entry name" value="Helicase_ATP-bd"/>
</dbReference>
<keyword evidence="4" id="KW-0547">Nucleotide-binding</keyword>
<dbReference type="SMART" id="SM00487">
    <property type="entry name" value="DEXDc"/>
    <property type="match status" value="1"/>
</dbReference>
<feature type="domain" description="Helicase C-terminal" evidence="3">
    <location>
        <begin position="817"/>
        <end position="972"/>
    </location>
</feature>
<gene>
    <name evidence="4" type="ORF">ACFQRL_05450</name>
</gene>
<keyword evidence="4" id="KW-0347">Helicase</keyword>
<proteinExistence type="predicted"/>
<evidence type="ECO:0000259" key="2">
    <source>
        <dbReference type="PROSITE" id="PS51192"/>
    </source>
</evidence>
<dbReference type="InterPro" id="IPR038718">
    <property type="entry name" value="SNF2-like_sf"/>
</dbReference>
<dbReference type="CDD" id="cd18793">
    <property type="entry name" value="SF2_C_SNF"/>
    <property type="match status" value="1"/>
</dbReference>
<protein>
    <submittedName>
        <fullName evidence="4">DEAD/DEAH box helicase</fullName>
        <ecNumber evidence="4">3.6.4.-</ecNumber>
    </submittedName>
</protein>
<sequence length="983" mass="108136">MTAPADRPSPWRAALAAPSAGPQVPLALGVELRSRERSAGAWSAAKAQTATARMLARGTAGDLQVGLRPLSRSAATGGWIRSDVSWDVVRRASGRFDPEHVRWFRELYGIAHDARLLGGYTDASDWLTLDTVESRHLWAHLAAAEGIGIPLVPVAKDHDVSLVAQAAVDVALSGDGEGLRLDARVSIAGAEVPASTVRPVARTGLYAYALEGPRVRLTLAPAALGDAAHAVLAAAAPIFVPAGEVDEFLRDAYPRMARREPVRAAGGLTLPRPEQVSLVLVAAFAAGDVVDYRFEWVLPGTGRVPFDAAHPELDDASALRSATVQAWTDAGELPFAAAARLRGVDTAEFAAQVLPALEEVEGLRIEVTGAPKRYRELGGDPRITVSTVETTDRDWFDLGVLVEIDGRRIPFTPLFTALALRRKKLLLSDGRYFSLAHPALDRLRELIDEAAELDEWETGPRISRYQLPLWSEFEDLADEAAPAVAWRETASALREVAGVEAIAPPPGLRAELRPYQRDGCSWLAFLWRHRLGGILADDMGLGKTLQVLALLQHARETGETRPFLVVAPTSVLATWRDEAARFTPELRVRIAGETSAKAGTPLAVVAADADLVVTSYALLRLGDDEFGGIDWAIVVLDEAQFVKNPQTRLYRAAKRLRAEIVLAVTGTPLENSLVELWTLLSLTSPGLFASGRRFREEYVKPIEQGKVPENEEGGPYRAKRLDRLRRRIRPFVLRRTKELVAPELPERQEQEVRVELPAAHRARYDIVLQRERRKVLGLLDDLDRNRFIVFRSLTLLRMLALAPALIDPADARLGSSKIEALLERVDEVAAEGHRALVFSQFTSFLDLVERELDARDISYVRLDGSTRRREQVIAGFRDGDQPVFLISLKAGGFGLTLTEADHVFLLDPWWNPAAEAQAVDRTHRIGQTRPVNVYRLIAAGTIEEKVLELQQRKARLFRSVMDDDELFAQALTADDIRGLFETG</sequence>
<dbReference type="PROSITE" id="PS51192">
    <property type="entry name" value="HELICASE_ATP_BIND_1"/>
    <property type="match status" value="1"/>
</dbReference>
<dbReference type="GO" id="GO:0004386">
    <property type="term" value="F:helicase activity"/>
    <property type="evidence" value="ECO:0007669"/>
    <property type="project" value="UniProtKB-KW"/>
</dbReference>
<reference evidence="5" key="1">
    <citation type="journal article" date="2019" name="Int. J. Syst. Evol. Microbiol.">
        <title>The Global Catalogue of Microorganisms (GCM) 10K type strain sequencing project: providing services to taxonomists for standard genome sequencing and annotation.</title>
        <authorList>
            <consortium name="The Broad Institute Genomics Platform"/>
            <consortium name="The Broad Institute Genome Sequencing Center for Infectious Disease"/>
            <person name="Wu L."/>
            <person name="Ma J."/>
        </authorList>
    </citation>
    <scope>NUCLEOTIDE SEQUENCE [LARGE SCALE GENOMIC DNA]</scope>
    <source>
        <strain evidence="5">CGMCC 1.15772</strain>
    </source>
</reference>
<evidence type="ECO:0000313" key="5">
    <source>
        <dbReference type="Proteomes" id="UP001596507"/>
    </source>
</evidence>
<dbReference type="SUPFAM" id="SSF52540">
    <property type="entry name" value="P-loop containing nucleoside triphosphate hydrolases"/>
    <property type="match status" value="2"/>
</dbReference>
<evidence type="ECO:0000313" key="4">
    <source>
        <dbReference type="EMBL" id="MFC7268399.1"/>
    </source>
</evidence>
<dbReference type="EC" id="3.6.4.-" evidence="4"/>
<keyword evidence="4" id="KW-0067">ATP-binding</keyword>